<feature type="domain" description="SusD-like N-terminal" evidence="7">
    <location>
        <begin position="40"/>
        <end position="216"/>
    </location>
</feature>
<organism evidence="8">
    <name type="scientific">Dyadobacter sp. 676</name>
    <dbReference type="NCBI Taxonomy" id="3088362"/>
    <lineage>
        <taxon>Bacteria</taxon>
        <taxon>Pseudomonadati</taxon>
        <taxon>Bacteroidota</taxon>
        <taxon>Cytophagia</taxon>
        <taxon>Cytophagales</taxon>
        <taxon>Spirosomataceae</taxon>
        <taxon>Dyadobacter</taxon>
    </lineage>
</organism>
<sequence length="541" mass="60099">MQFKYRLIAAIGALMLTQGCSEDFLDRPPLDALTSGNFYKTDAEILAGTAPLYNIVWFDFNDKANMAFQEARAGNLNSNDRTAYIKHAIPSTDVNTLLPGYKSFYKIIAQSNNAYKAINEAQGSTASAAVKAQGLGECRFMRATAYYYLVTNWGAVPIVYDNVAQLNEPPVRNRIEDVWKLVIRDYRFAAENLPVTAEQGRLTKYSAEGMLARMYLMRAGLNQNGKRSQSDLDSAKYYAESVITKSSLSLAPTYAELFESANHNASKNNPESLFSLQWMPVSNPWGVNNSFQAYFAYDANITGTGDGWGAAQGISADLVKYFTENPADSLRRKAIAMFDGDVYPNIQKASGGLKYNRPAALSAIKKYIIGSPADNGGLGGFMAANINSYMLRLAEIYLIYADAVLGNNASTADPKALEYFNAVRKRAGLPAKTSLTFEDIFRERRIETIFEGNSWNEIVRWFYFNPAKAIAYTAAQHKENYTMTYVAGSTNPKKYNVVYSAAEYYPLSENTLYLPFPESEIVNAPSLKNEPVAFDFSKIVD</sequence>
<dbReference type="InterPro" id="IPR012944">
    <property type="entry name" value="SusD_RagB_dom"/>
</dbReference>
<evidence type="ECO:0000256" key="4">
    <source>
        <dbReference type="ARBA" id="ARBA00023136"/>
    </source>
</evidence>
<dbReference type="PROSITE" id="PS51257">
    <property type="entry name" value="PROKAR_LIPOPROTEIN"/>
    <property type="match status" value="1"/>
</dbReference>
<dbReference type="RefSeq" id="WP_353719054.1">
    <property type="nucleotide sequence ID" value="NZ_CP159289.1"/>
</dbReference>
<dbReference type="InterPro" id="IPR011990">
    <property type="entry name" value="TPR-like_helical_dom_sf"/>
</dbReference>
<keyword evidence="5" id="KW-0998">Cell outer membrane</keyword>
<gene>
    <name evidence="8" type="ORF">ABV298_26010</name>
</gene>
<comment type="similarity">
    <text evidence="2">Belongs to the SusD family.</text>
</comment>
<dbReference type="InterPro" id="IPR033985">
    <property type="entry name" value="SusD-like_N"/>
</dbReference>
<dbReference type="Pfam" id="PF14322">
    <property type="entry name" value="SusD-like_3"/>
    <property type="match status" value="1"/>
</dbReference>
<keyword evidence="3" id="KW-0732">Signal</keyword>
<evidence type="ECO:0000256" key="3">
    <source>
        <dbReference type="ARBA" id="ARBA00022729"/>
    </source>
</evidence>
<evidence type="ECO:0000313" key="8">
    <source>
        <dbReference type="EMBL" id="XCH23730.1"/>
    </source>
</evidence>
<name>A0AAU8FGK8_9BACT</name>
<comment type="subcellular location">
    <subcellularLocation>
        <location evidence="1">Cell outer membrane</location>
    </subcellularLocation>
</comment>
<keyword evidence="4" id="KW-0472">Membrane</keyword>
<dbReference type="Gene3D" id="1.25.40.390">
    <property type="match status" value="1"/>
</dbReference>
<evidence type="ECO:0000256" key="5">
    <source>
        <dbReference type="ARBA" id="ARBA00023237"/>
    </source>
</evidence>
<evidence type="ECO:0000259" key="7">
    <source>
        <dbReference type="Pfam" id="PF14322"/>
    </source>
</evidence>
<dbReference type="SUPFAM" id="SSF48452">
    <property type="entry name" value="TPR-like"/>
    <property type="match status" value="1"/>
</dbReference>
<dbReference type="EMBL" id="CP159289">
    <property type="protein sequence ID" value="XCH23730.1"/>
    <property type="molecule type" value="Genomic_DNA"/>
</dbReference>
<accession>A0AAU8FGK8</accession>
<dbReference type="GO" id="GO:0009279">
    <property type="term" value="C:cell outer membrane"/>
    <property type="evidence" value="ECO:0007669"/>
    <property type="project" value="UniProtKB-SubCell"/>
</dbReference>
<protein>
    <submittedName>
        <fullName evidence="8">RagB/SusD family nutrient uptake outer membrane protein</fullName>
    </submittedName>
</protein>
<feature type="domain" description="RagB/SusD" evidence="6">
    <location>
        <begin position="303"/>
        <end position="531"/>
    </location>
</feature>
<reference evidence="8" key="1">
    <citation type="submission" date="2024-06" db="EMBL/GenBank/DDBJ databases">
        <title>Sequencing and assembly of the genome of Dyadobacter sp. strain 676, a symbiont of Cyamopsis tetragonoloba.</title>
        <authorList>
            <person name="Guro P."/>
            <person name="Sazanova A."/>
            <person name="Kuznetsova I."/>
            <person name="Belimov A."/>
            <person name="Safronova V."/>
        </authorList>
    </citation>
    <scope>NUCLEOTIDE SEQUENCE</scope>
    <source>
        <strain evidence="8">676</strain>
    </source>
</reference>
<proteinExistence type="inferred from homology"/>
<dbReference type="Pfam" id="PF07980">
    <property type="entry name" value="SusD_RagB"/>
    <property type="match status" value="1"/>
</dbReference>
<dbReference type="AlphaFoldDB" id="A0AAU8FGK8"/>
<evidence type="ECO:0000259" key="6">
    <source>
        <dbReference type="Pfam" id="PF07980"/>
    </source>
</evidence>
<evidence type="ECO:0000256" key="1">
    <source>
        <dbReference type="ARBA" id="ARBA00004442"/>
    </source>
</evidence>
<evidence type="ECO:0000256" key="2">
    <source>
        <dbReference type="ARBA" id="ARBA00006275"/>
    </source>
</evidence>